<dbReference type="Proteomes" id="UP001140949">
    <property type="component" value="Unassembled WGS sequence"/>
</dbReference>
<accession>A0AAX6DIE2</accession>
<sequence length="129" mass="14786">MTKLAMCFAFALPSYRTMKVIFVYILCCSIQFYKKSCTADLLPVYYLLLYMMMHFLKLDITLHFINIRTSLDSESYYANSPLTFAEAPLSETSKLSCIKSTFHLCGSNISPDKKLDILLSSCIYHLLGF</sequence>
<name>A0AAX6DIE2_IRIPA</name>
<evidence type="ECO:0000313" key="3">
    <source>
        <dbReference type="Proteomes" id="UP001140949"/>
    </source>
</evidence>
<evidence type="ECO:0000313" key="2">
    <source>
        <dbReference type="EMBL" id="KAJ6849573.1"/>
    </source>
</evidence>
<gene>
    <name evidence="1" type="ORF">M6B38_243750</name>
    <name evidence="2" type="ORF">M6B38_267665</name>
</gene>
<dbReference type="EMBL" id="JANAVB010044232">
    <property type="protein sequence ID" value="KAJ6791572.1"/>
    <property type="molecule type" value="Genomic_DNA"/>
</dbReference>
<comment type="caution">
    <text evidence="1">The sequence shown here is derived from an EMBL/GenBank/DDBJ whole genome shotgun (WGS) entry which is preliminary data.</text>
</comment>
<dbReference type="AlphaFoldDB" id="A0AAX6DIE2"/>
<proteinExistence type="predicted"/>
<keyword evidence="3" id="KW-1185">Reference proteome</keyword>
<dbReference type="EMBL" id="JANAVB010003400">
    <property type="protein sequence ID" value="KAJ6849573.1"/>
    <property type="molecule type" value="Genomic_DNA"/>
</dbReference>
<protein>
    <submittedName>
        <fullName evidence="1">Uncharacterized protein</fullName>
    </submittedName>
</protein>
<evidence type="ECO:0000313" key="1">
    <source>
        <dbReference type="EMBL" id="KAJ6791572.1"/>
    </source>
</evidence>
<reference evidence="1" key="2">
    <citation type="submission" date="2023-04" db="EMBL/GenBank/DDBJ databases">
        <authorList>
            <person name="Bruccoleri R.E."/>
            <person name="Oakeley E.J."/>
            <person name="Faust A.-M."/>
            <person name="Dessus-Babus S."/>
            <person name="Altorfer M."/>
            <person name="Burckhardt D."/>
            <person name="Oertli M."/>
            <person name="Naumann U."/>
            <person name="Petersen F."/>
            <person name="Wong J."/>
        </authorList>
    </citation>
    <scope>NUCLEOTIDE SEQUENCE</scope>
    <source>
        <strain evidence="1">GSM-AAB239-AS_SAM_17_03QT</strain>
        <tissue evidence="1">Leaf</tissue>
    </source>
</reference>
<reference evidence="1" key="1">
    <citation type="journal article" date="2023" name="GigaByte">
        <title>Genome assembly of the bearded iris, Iris pallida Lam.</title>
        <authorList>
            <person name="Bruccoleri R.E."/>
            <person name="Oakeley E.J."/>
            <person name="Faust A.M.E."/>
            <person name="Altorfer M."/>
            <person name="Dessus-Babus S."/>
            <person name="Burckhardt D."/>
            <person name="Oertli M."/>
            <person name="Naumann U."/>
            <person name="Petersen F."/>
            <person name="Wong J."/>
        </authorList>
    </citation>
    <scope>NUCLEOTIDE SEQUENCE</scope>
    <source>
        <strain evidence="1">GSM-AAB239-AS_SAM_17_03QT</strain>
    </source>
</reference>
<organism evidence="1 3">
    <name type="scientific">Iris pallida</name>
    <name type="common">Sweet iris</name>
    <dbReference type="NCBI Taxonomy" id="29817"/>
    <lineage>
        <taxon>Eukaryota</taxon>
        <taxon>Viridiplantae</taxon>
        <taxon>Streptophyta</taxon>
        <taxon>Embryophyta</taxon>
        <taxon>Tracheophyta</taxon>
        <taxon>Spermatophyta</taxon>
        <taxon>Magnoliopsida</taxon>
        <taxon>Liliopsida</taxon>
        <taxon>Asparagales</taxon>
        <taxon>Iridaceae</taxon>
        <taxon>Iridoideae</taxon>
        <taxon>Irideae</taxon>
        <taxon>Iris</taxon>
    </lineage>
</organism>